<keyword evidence="1" id="KW-1133">Transmembrane helix</keyword>
<keyword evidence="1" id="KW-0812">Transmembrane</keyword>
<feature type="transmembrane region" description="Helical" evidence="1">
    <location>
        <begin position="292"/>
        <end position="310"/>
    </location>
</feature>
<dbReference type="AlphaFoldDB" id="A0A1F7YJU7"/>
<evidence type="ECO:0000313" key="2">
    <source>
        <dbReference type="EMBL" id="OGM27547.1"/>
    </source>
</evidence>
<keyword evidence="1" id="KW-0472">Membrane</keyword>
<evidence type="ECO:0000256" key="1">
    <source>
        <dbReference type="SAM" id="Phobius"/>
    </source>
</evidence>
<name>A0A1F7YJU7_9BACT</name>
<feature type="transmembrane region" description="Helical" evidence="1">
    <location>
        <begin position="107"/>
        <end position="124"/>
    </location>
</feature>
<feature type="transmembrane region" description="Helical" evidence="1">
    <location>
        <begin position="243"/>
        <end position="262"/>
    </location>
</feature>
<feature type="transmembrane region" description="Helical" evidence="1">
    <location>
        <begin position="196"/>
        <end position="217"/>
    </location>
</feature>
<comment type="caution">
    <text evidence="2">The sequence shown here is derived from an EMBL/GenBank/DDBJ whole genome shotgun (WGS) entry which is preliminary data.</text>
</comment>
<feature type="transmembrane region" description="Helical" evidence="1">
    <location>
        <begin position="317"/>
        <end position="337"/>
    </location>
</feature>
<reference evidence="2 3" key="1">
    <citation type="journal article" date="2016" name="Nat. Commun.">
        <title>Thousands of microbial genomes shed light on interconnected biogeochemical processes in an aquifer system.</title>
        <authorList>
            <person name="Anantharaman K."/>
            <person name="Brown C.T."/>
            <person name="Hug L.A."/>
            <person name="Sharon I."/>
            <person name="Castelle C.J."/>
            <person name="Probst A.J."/>
            <person name="Thomas B.C."/>
            <person name="Singh A."/>
            <person name="Wilkins M.J."/>
            <person name="Karaoz U."/>
            <person name="Brodie E.L."/>
            <person name="Williams K.H."/>
            <person name="Hubbard S.S."/>
            <person name="Banfield J.F."/>
        </authorList>
    </citation>
    <scope>NUCLEOTIDE SEQUENCE [LARGE SCALE GENOMIC DNA]</scope>
</reference>
<evidence type="ECO:0000313" key="3">
    <source>
        <dbReference type="Proteomes" id="UP000179221"/>
    </source>
</evidence>
<accession>A0A1F7YJU7</accession>
<organism evidence="2 3">
    <name type="scientific">Candidatus Woesebacteria bacterium RIFCSPHIGHO2_01_FULL_40_22</name>
    <dbReference type="NCBI Taxonomy" id="1802499"/>
    <lineage>
        <taxon>Bacteria</taxon>
        <taxon>Candidatus Woeseibacteriota</taxon>
    </lineage>
</organism>
<gene>
    <name evidence="2" type="ORF">A2628_02040</name>
</gene>
<feature type="transmembrane region" description="Helical" evidence="1">
    <location>
        <begin position="129"/>
        <end position="146"/>
    </location>
</feature>
<feature type="transmembrane region" description="Helical" evidence="1">
    <location>
        <begin position="14"/>
        <end position="36"/>
    </location>
</feature>
<dbReference type="EMBL" id="MGGL01000004">
    <property type="protein sequence ID" value="OGM27547.1"/>
    <property type="molecule type" value="Genomic_DNA"/>
</dbReference>
<sequence>MVERVIKKELTHKFVILCILIFIHLILLMSVKFTAWPEMLAWPYLILKGWLPYRDIAVAHTPLLIVDLTLFYKVFGVGVIQLKIYTWFLILATDCLLYYLTRKLWNNKIALFALTFYIPLQILYEGNGLWFDLALAPLALVIFYLLNKKHYLGAGFIWTLAFLTKQTAFWFLIPITISTLQESTFKGETLQGMRKFAIGATCISGIIVSLIYLLHILPDIYNWTIKFGIFYLPNAAGQISYPTFRQIVVTLFPFIIVIPFLIQANRDKFNLFAWVLAGILGAFPRFEYFHLQPAIPFLAILAGSVTVNTITTKSYKYYAMLYVYILAISILAGRFVYRNFSKPTRFVEPAIVEVADFINNSVYPGSDIYIANAWDNLYALSDTLPATKPLIPYLPWYMDLPGVQDNMIEDFKEHRPKLIVEGDYAISGLGSYKPLKVSNYISENYVKVDKVGIYSLYVPK</sequence>
<feature type="transmembrane region" description="Helical" evidence="1">
    <location>
        <begin position="152"/>
        <end position="175"/>
    </location>
</feature>
<protein>
    <submittedName>
        <fullName evidence="2">Uncharacterized protein</fullName>
    </submittedName>
</protein>
<proteinExistence type="predicted"/>
<dbReference type="Proteomes" id="UP000179221">
    <property type="component" value="Unassembled WGS sequence"/>
</dbReference>